<feature type="compositionally biased region" description="Polar residues" evidence="1">
    <location>
        <begin position="227"/>
        <end position="236"/>
    </location>
</feature>
<dbReference type="Pfam" id="PF00595">
    <property type="entry name" value="PDZ"/>
    <property type="match status" value="1"/>
</dbReference>
<dbReference type="InterPro" id="IPR001478">
    <property type="entry name" value="PDZ"/>
</dbReference>
<evidence type="ECO:0000313" key="3">
    <source>
        <dbReference type="EMBL" id="SSX06537.1"/>
    </source>
</evidence>
<dbReference type="EMBL" id="UFQS01000743">
    <property type="protein sequence ID" value="SSX06537.1"/>
    <property type="molecule type" value="Genomic_DNA"/>
</dbReference>
<dbReference type="EMBL" id="UFQT01000743">
    <property type="protein sequence ID" value="SSX26886.1"/>
    <property type="molecule type" value="Genomic_DNA"/>
</dbReference>
<sequence>MSRDTSSIDLLLTKKVLLVCEFRDIGYHIYQSAVITSMASFLPSESCIVWTRFEQNDMYLEGNQLKFFQLTNVIMKSNNKDFVTVVTVENNSNGSTDTQSPVIDKASPFVTVLSINATETCTKKRGLSMSETVTVHRAPGERLGFGLKFQGGTKSNEKIERLFIQSCTPNSPASRVKASWGLLKEGDEILEINGMDVRQLTRMQCVQTLKDSGDQIKLLVLNGQGQTRNENTNEQVINGKVEKRLAPPPPPPVPPRKLNRKKSLEMLNLNGTPSQKKSSPVDLTPPIDPEFYVNLLAEENERSSWKGSESDADTASTLSTVIDRFSDRQSICSSLSLDSEYDISKNTSLESLAKVLKPFQMLEKEFQIDVNQKLENKNKISGTEYVQMNNKAPGYEVMEVKPSPNTSKKLNKQDYENVALTSVSTQRNMVYENVEVSKTPPKPLPRQQIPRDIEPRKRTLIASVVPTPRPKPPLPPTKKESQITPVPETNSVESWLNTTTDMIHECPVVQVSNEPLIVSVKSKSNNNEQPASKTKNNNKKDPKHLPQIINIVPKTPPKIPEIPRTTGLIVDYSQLENEVFAELKNQKTLEADVIFNDDLNETDFTVDSLFDSLDHEDGEKLGPPELLAQLGPSEAYFNFGWSPVALSTIGEADEEMSSLEYQPNNGDQRKILLPTTN</sequence>
<feature type="compositionally biased region" description="Pro residues" evidence="1">
    <location>
        <begin position="246"/>
        <end position="255"/>
    </location>
</feature>
<dbReference type="VEuPathDB" id="VectorBase:CSON013967"/>
<dbReference type="AlphaFoldDB" id="A0A336KQC5"/>
<reference evidence="3" key="1">
    <citation type="submission" date="2018-04" db="EMBL/GenBank/DDBJ databases">
        <authorList>
            <person name="Go L.Y."/>
            <person name="Mitchell J.A."/>
        </authorList>
    </citation>
    <scope>NUCLEOTIDE SEQUENCE</scope>
    <source>
        <tissue evidence="3">Whole organism</tissue>
    </source>
</reference>
<feature type="domain" description="PDZ" evidence="2">
    <location>
        <begin position="132"/>
        <end position="224"/>
    </location>
</feature>
<dbReference type="PROSITE" id="PS50106">
    <property type="entry name" value="PDZ"/>
    <property type="match status" value="1"/>
</dbReference>
<organism evidence="3">
    <name type="scientific">Culicoides sonorensis</name>
    <name type="common">Biting midge</name>
    <dbReference type="NCBI Taxonomy" id="179676"/>
    <lineage>
        <taxon>Eukaryota</taxon>
        <taxon>Metazoa</taxon>
        <taxon>Ecdysozoa</taxon>
        <taxon>Arthropoda</taxon>
        <taxon>Hexapoda</taxon>
        <taxon>Insecta</taxon>
        <taxon>Pterygota</taxon>
        <taxon>Neoptera</taxon>
        <taxon>Endopterygota</taxon>
        <taxon>Diptera</taxon>
        <taxon>Nematocera</taxon>
        <taxon>Chironomoidea</taxon>
        <taxon>Ceratopogonidae</taxon>
        <taxon>Ceratopogoninae</taxon>
        <taxon>Culicoides</taxon>
        <taxon>Monoculicoides</taxon>
    </lineage>
</organism>
<gene>
    <name evidence="3" type="primary">CSON013967</name>
</gene>
<accession>A0A336KQC5</accession>
<feature type="compositionally biased region" description="Polar residues" evidence="1">
    <location>
        <begin position="521"/>
        <end position="535"/>
    </location>
</feature>
<feature type="region of interest" description="Disordered" evidence="1">
    <location>
        <begin position="465"/>
        <end position="488"/>
    </location>
</feature>
<feature type="region of interest" description="Disordered" evidence="1">
    <location>
        <begin position="521"/>
        <end position="543"/>
    </location>
</feature>
<evidence type="ECO:0000259" key="2">
    <source>
        <dbReference type="PROSITE" id="PS50106"/>
    </source>
</evidence>
<dbReference type="PANTHER" id="PTHR11324">
    <property type="entry name" value="IL16-RELATED"/>
    <property type="match status" value="1"/>
</dbReference>
<dbReference type="PANTHER" id="PTHR11324:SF16">
    <property type="entry name" value="PDZ DOMAIN-CONTAINING PROTEIN 2"/>
    <property type="match status" value="1"/>
</dbReference>
<reference evidence="4" key="2">
    <citation type="submission" date="2018-07" db="EMBL/GenBank/DDBJ databases">
        <authorList>
            <person name="Quirk P.G."/>
            <person name="Krulwich T.A."/>
        </authorList>
    </citation>
    <scope>NUCLEOTIDE SEQUENCE</scope>
</reference>
<protein>
    <submittedName>
        <fullName evidence="3">CSON013967 protein</fullName>
    </submittedName>
</protein>
<dbReference type="SUPFAM" id="SSF50156">
    <property type="entry name" value="PDZ domain-like"/>
    <property type="match status" value="1"/>
</dbReference>
<dbReference type="OMA" id="KHENIDT"/>
<dbReference type="CDD" id="cd00136">
    <property type="entry name" value="PDZ_canonical"/>
    <property type="match status" value="1"/>
</dbReference>
<evidence type="ECO:0000256" key="1">
    <source>
        <dbReference type="SAM" id="MobiDB-lite"/>
    </source>
</evidence>
<dbReference type="InterPro" id="IPR036034">
    <property type="entry name" value="PDZ_sf"/>
</dbReference>
<feature type="compositionally biased region" description="Pro residues" evidence="1">
    <location>
        <begin position="467"/>
        <end position="476"/>
    </location>
</feature>
<evidence type="ECO:0000313" key="4">
    <source>
        <dbReference type="EMBL" id="SSX26886.1"/>
    </source>
</evidence>
<dbReference type="SMART" id="SM00228">
    <property type="entry name" value="PDZ"/>
    <property type="match status" value="1"/>
</dbReference>
<feature type="region of interest" description="Disordered" evidence="1">
    <location>
        <begin position="227"/>
        <end position="259"/>
    </location>
</feature>
<proteinExistence type="predicted"/>
<name>A0A336KQC5_CULSO</name>
<dbReference type="Gene3D" id="2.30.42.10">
    <property type="match status" value="1"/>
</dbReference>